<dbReference type="PROSITE" id="PS50949">
    <property type="entry name" value="HTH_GNTR"/>
    <property type="match status" value="1"/>
</dbReference>
<dbReference type="SMART" id="SM00345">
    <property type="entry name" value="HTH_GNTR"/>
    <property type="match status" value="1"/>
</dbReference>
<accession>A0A022L1R9</accession>
<gene>
    <name evidence="5" type="ORF">D641_0105750</name>
</gene>
<protein>
    <submittedName>
        <fullName evidence="5">GntR family transcriptional regulator</fullName>
    </submittedName>
</protein>
<keyword evidence="2" id="KW-0238">DNA-binding</keyword>
<dbReference type="SMART" id="SM00895">
    <property type="entry name" value="FCD"/>
    <property type="match status" value="1"/>
</dbReference>
<keyword evidence="6" id="KW-1185">Reference proteome</keyword>
<dbReference type="RefSeq" id="WP_042342856.1">
    <property type="nucleotide sequence ID" value="NZ_AORC01000006.1"/>
</dbReference>
<evidence type="ECO:0000256" key="3">
    <source>
        <dbReference type="ARBA" id="ARBA00023163"/>
    </source>
</evidence>
<evidence type="ECO:0000256" key="2">
    <source>
        <dbReference type="ARBA" id="ARBA00023125"/>
    </source>
</evidence>
<dbReference type="HOGENOM" id="CLU_017584_9_3_11"/>
<dbReference type="PANTHER" id="PTHR43537:SF5">
    <property type="entry name" value="UXU OPERON TRANSCRIPTIONAL REGULATOR"/>
    <property type="match status" value="1"/>
</dbReference>
<comment type="caution">
    <text evidence="5">The sequence shown here is derived from an EMBL/GenBank/DDBJ whole genome shotgun (WGS) entry which is preliminary data.</text>
</comment>
<dbReference type="InterPro" id="IPR011711">
    <property type="entry name" value="GntR_C"/>
</dbReference>
<dbReference type="InterPro" id="IPR000524">
    <property type="entry name" value="Tscrpt_reg_HTH_GntR"/>
</dbReference>
<dbReference type="Proteomes" id="UP000019754">
    <property type="component" value="Unassembled WGS sequence"/>
</dbReference>
<evidence type="ECO:0000313" key="5">
    <source>
        <dbReference type="EMBL" id="EYT49861.1"/>
    </source>
</evidence>
<proteinExistence type="predicted"/>
<dbReference type="GO" id="GO:0003677">
    <property type="term" value="F:DNA binding"/>
    <property type="evidence" value="ECO:0007669"/>
    <property type="project" value="UniProtKB-KW"/>
</dbReference>
<keyword evidence="1" id="KW-0805">Transcription regulation</keyword>
<evidence type="ECO:0000259" key="4">
    <source>
        <dbReference type="PROSITE" id="PS50949"/>
    </source>
</evidence>
<dbReference type="STRING" id="1249481.D641_0105750"/>
<dbReference type="SUPFAM" id="SSF48008">
    <property type="entry name" value="GntR ligand-binding domain-like"/>
    <property type="match status" value="1"/>
</dbReference>
<reference evidence="5 6" key="1">
    <citation type="journal article" date="2013" name="Genome Announc.">
        <title>Draft genome sequence of an Actinobacterium, Brachybacterium muris strain UCD-AY4.</title>
        <authorList>
            <person name="Lo J.R."/>
            <person name="Lang J.M."/>
            <person name="Darling A.E."/>
            <person name="Eisen J.A."/>
            <person name="Coil D.A."/>
        </authorList>
    </citation>
    <scope>NUCLEOTIDE SEQUENCE [LARGE SCALE GENOMIC DNA]</scope>
    <source>
        <strain evidence="5 6">UCD-AY4</strain>
    </source>
</reference>
<dbReference type="Pfam" id="PF00392">
    <property type="entry name" value="GntR"/>
    <property type="match status" value="1"/>
</dbReference>
<dbReference type="Gene3D" id="1.10.10.10">
    <property type="entry name" value="Winged helix-like DNA-binding domain superfamily/Winged helix DNA-binding domain"/>
    <property type="match status" value="1"/>
</dbReference>
<dbReference type="PRINTS" id="PR00035">
    <property type="entry name" value="HTHGNTR"/>
</dbReference>
<dbReference type="InterPro" id="IPR008920">
    <property type="entry name" value="TF_FadR/GntR_C"/>
</dbReference>
<evidence type="ECO:0000313" key="6">
    <source>
        <dbReference type="Proteomes" id="UP000019754"/>
    </source>
</evidence>
<dbReference type="Pfam" id="PF07729">
    <property type="entry name" value="FCD"/>
    <property type="match status" value="1"/>
</dbReference>
<sequence>MAVTDKAISAIKNMIIDGELKPGDRLPPEKQLSERIGVSRNSLREAVKALSVIQVLSVRQGDGTYVTSLEPELLIEALGFVLDLHQDAEVLHIMEVRRLLEPTAVEKACDHLEEADYQYLEGLMAPLGPDSPVGELVEADIAFHHHINAHCGNAYLSSLLDGFASATARARLWRGLTEGSSVGRTLEEHYRIINAMRAGRSDLAKVYAAAHVAGVEAWVIQGAHTGTKSQPDSPAAEG</sequence>
<dbReference type="InterPro" id="IPR036390">
    <property type="entry name" value="WH_DNA-bd_sf"/>
</dbReference>
<feature type="domain" description="HTH gntR-type" evidence="4">
    <location>
        <begin position="1"/>
        <end position="69"/>
    </location>
</feature>
<dbReference type="Gene3D" id="1.20.120.530">
    <property type="entry name" value="GntR ligand-binding domain-like"/>
    <property type="match status" value="1"/>
</dbReference>
<evidence type="ECO:0000256" key="1">
    <source>
        <dbReference type="ARBA" id="ARBA00023015"/>
    </source>
</evidence>
<dbReference type="PANTHER" id="PTHR43537">
    <property type="entry name" value="TRANSCRIPTIONAL REGULATOR, GNTR FAMILY"/>
    <property type="match status" value="1"/>
</dbReference>
<keyword evidence="3" id="KW-0804">Transcription</keyword>
<name>A0A022L1R9_9MICO</name>
<dbReference type="SUPFAM" id="SSF46785">
    <property type="entry name" value="Winged helix' DNA-binding domain"/>
    <property type="match status" value="1"/>
</dbReference>
<dbReference type="CDD" id="cd07377">
    <property type="entry name" value="WHTH_GntR"/>
    <property type="match status" value="1"/>
</dbReference>
<dbReference type="GO" id="GO:0003700">
    <property type="term" value="F:DNA-binding transcription factor activity"/>
    <property type="evidence" value="ECO:0007669"/>
    <property type="project" value="InterPro"/>
</dbReference>
<dbReference type="AlphaFoldDB" id="A0A022L1R9"/>
<organism evidence="5 6">
    <name type="scientific">Brachybacterium muris UCD-AY4</name>
    <dbReference type="NCBI Taxonomy" id="1249481"/>
    <lineage>
        <taxon>Bacteria</taxon>
        <taxon>Bacillati</taxon>
        <taxon>Actinomycetota</taxon>
        <taxon>Actinomycetes</taxon>
        <taxon>Micrococcales</taxon>
        <taxon>Dermabacteraceae</taxon>
        <taxon>Brachybacterium</taxon>
    </lineage>
</organism>
<dbReference type="OrthoDB" id="7989071at2"/>
<dbReference type="InterPro" id="IPR036388">
    <property type="entry name" value="WH-like_DNA-bd_sf"/>
</dbReference>
<dbReference type="EMBL" id="AORC01000006">
    <property type="protein sequence ID" value="EYT49861.1"/>
    <property type="molecule type" value="Genomic_DNA"/>
</dbReference>